<protein>
    <submittedName>
        <fullName evidence="8">ABC transporter substrate-binding protein</fullName>
    </submittedName>
</protein>
<dbReference type="InterPro" id="IPR002491">
    <property type="entry name" value="ABC_transptr_periplasmic_BD"/>
</dbReference>
<evidence type="ECO:0000256" key="4">
    <source>
        <dbReference type="ARBA" id="ARBA00022496"/>
    </source>
</evidence>
<evidence type="ECO:0000313" key="9">
    <source>
        <dbReference type="Proteomes" id="UP001366060"/>
    </source>
</evidence>
<dbReference type="RefSeq" id="WP_341628594.1">
    <property type="nucleotide sequence ID" value="NZ_JBAKBA010000033.1"/>
</dbReference>
<evidence type="ECO:0000256" key="3">
    <source>
        <dbReference type="ARBA" id="ARBA00022448"/>
    </source>
</evidence>
<evidence type="ECO:0000259" key="7">
    <source>
        <dbReference type="PROSITE" id="PS50983"/>
    </source>
</evidence>
<dbReference type="PANTHER" id="PTHR30532">
    <property type="entry name" value="IRON III DICITRATE-BINDING PERIPLASMIC PROTEIN"/>
    <property type="match status" value="1"/>
</dbReference>
<keyword evidence="4" id="KW-0410">Iron transport</keyword>
<dbReference type="Pfam" id="PF01497">
    <property type="entry name" value="Peripla_BP_2"/>
    <property type="match status" value="1"/>
</dbReference>
<keyword evidence="4" id="KW-0406">Ion transport</keyword>
<dbReference type="InterPro" id="IPR051313">
    <property type="entry name" value="Bact_iron-sidero_bind"/>
</dbReference>
<comment type="caution">
    <text evidence="8">The sequence shown here is derived from an EMBL/GenBank/DDBJ whole genome shotgun (WGS) entry which is preliminary data.</text>
</comment>
<evidence type="ECO:0000256" key="1">
    <source>
        <dbReference type="ARBA" id="ARBA00004196"/>
    </source>
</evidence>
<dbReference type="PROSITE" id="PS50983">
    <property type="entry name" value="FE_B12_PBP"/>
    <property type="match status" value="1"/>
</dbReference>
<keyword evidence="3" id="KW-0813">Transport</keyword>
<evidence type="ECO:0000313" key="8">
    <source>
        <dbReference type="EMBL" id="MEL0660108.1"/>
    </source>
</evidence>
<accession>A0ABU9HDW7</accession>
<feature type="chain" id="PRO_5047496590" evidence="6">
    <location>
        <begin position="23"/>
        <end position="347"/>
    </location>
</feature>
<keyword evidence="9" id="KW-1185">Reference proteome</keyword>
<dbReference type="EMBL" id="JBAKBA010000033">
    <property type="protein sequence ID" value="MEL0660108.1"/>
    <property type="molecule type" value="Genomic_DNA"/>
</dbReference>
<gene>
    <name evidence="8" type="ORF">V6255_13280</name>
</gene>
<name>A0ABU9HDW7_9GAMM</name>
<evidence type="ECO:0000256" key="2">
    <source>
        <dbReference type="ARBA" id="ARBA00008814"/>
    </source>
</evidence>
<dbReference type="Proteomes" id="UP001366060">
    <property type="component" value="Unassembled WGS sequence"/>
</dbReference>
<feature type="signal peptide" evidence="6">
    <location>
        <begin position="1"/>
        <end position="22"/>
    </location>
</feature>
<feature type="domain" description="Fe/B12 periplasmic-binding" evidence="7">
    <location>
        <begin position="76"/>
        <end position="344"/>
    </location>
</feature>
<dbReference type="Gene3D" id="3.40.50.1980">
    <property type="entry name" value="Nitrogenase molybdenum iron protein domain"/>
    <property type="match status" value="2"/>
</dbReference>
<comment type="similarity">
    <text evidence="2">Belongs to the bacterial solute-binding protein 8 family.</text>
</comment>
<keyword evidence="5 6" id="KW-0732">Signal</keyword>
<evidence type="ECO:0000256" key="6">
    <source>
        <dbReference type="SAM" id="SignalP"/>
    </source>
</evidence>
<keyword evidence="4" id="KW-0408">Iron</keyword>
<organism evidence="8 9">
    <name type="scientific">Psychromonas arctica</name>
    <dbReference type="NCBI Taxonomy" id="168275"/>
    <lineage>
        <taxon>Bacteria</taxon>
        <taxon>Pseudomonadati</taxon>
        <taxon>Pseudomonadota</taxon>
        <taxon>Gammaproteobacteria</taxon>
        <taxon>Alteromonadales</taxon>
        <taxon>Psychromonadaceae</taxon>
        <taxon>Psychromonas</taxon>
    </lineage>
</organism>
<dbReference type="PANTHER" id="PTHR30532:SF1">
    <property type="entry name" value="IRON(3+)-HYDROXAMATE-BINDING PROTEIN FHUD"/>
    <property type="match status" value="1"/>
</dbReference>
<evidence type="ECO:0000256" key="5">
    <source>
        <dbReference type="ARBA" id="ARBA00022729"/>
    </source>
</evidence>
<reference evidence="8 9" key="1">
    <citation type="submission" date="2024-02" db="EMBL/GenBank/DDBJ databases">
        <title>Bacteria isolated from the canopy kelp, Nereocystis luetkeana.</title>
        <authorList>
            <person name="Pfister C.A."/>
            <person name="Younker I.T."/>
            <person name="Light S.H."/>
        </authorList>
    </citation>
    <scope>NUCLEOTIDE SEQUENCE [LARGE SCALE GENOMIC DNA]</scope>
    <source>
        <strain evidence="8 9">TI.2.07</strain>
    </source>
</reference>
<comment type="subcellular location">
    <subcellularLocation>
        <location evidence="1">Cell envelope</location>
    </subcellularLocation>
</comment>
<proteinExistence type="inferred from homology"/>
<sequence length="347" mass="39013">MLRWFIPIAMAGVFVLPHSAFSEEVKQTFDQSVNEQSDQITNIKTTTKVKNFETIDVSDDAVLPLSLPTTLINTPRTVALNWSAAEMLLSLGIKPVALTSINGYRKWQSNHPALPEGVAEVGNRAFPSLPAVIEQKSDLIIGYPFRHARLLDELNAIAPTLLLQQFSRFEQTDYRYMDQMRINYLQLAEYVGKTALAKQQLLEMDAELARLRLILGREGLQGKKIAYGKFVGMGYGLRVFSKQSLAASIATQLGLDYQWDITLPGKDFTHLQLEQIKMLQDTALILVQETAGKGERMMTSPLWAQHQFVKNDDIYTVSPLWSFGGPVSVVRMARAFTHTLLEKSHAR</sequence>
<dbReference type="SUPFAM" id="SSF53807">
    <property type="entry name" value="Helical backbone' metal receptor"/>
    <property type="match status" value="1"/>
</dbReference>